<dbReference type="Gramene" id="TVU01895">
    <property type="protein sequence ID" value="TVU01895"/>
    <property type="gene ID" value="EJB05_52636"/>
</dbReference>
<comment type="caution">
    <text evidence="1">The sequence shown here is derived from an EMBL/GenBank/DDBJ whole genome shotgun (WGS) entry which is preliminary data.</text>
</comment>
<reference evidence="1 2" key="1">
    <citation type="journal article" date="2019" name="Sci. Rep.">
        <title>A high-quality genome of Eragrostis curvula grass provides insights into Poaceae evolution and supports new strategies to enhance forage quality.</title>
        <authorList>
            <person name="Carballo J."/>
            <person name="Santos B.A.C.M."/>
            <person name="Zappacosta D."/>
            <person name="Garbus I."/>
            <person name="Selva J.P."/>
            <person name="Gallo C.A."/>
            <person name="Diaz A."/>
            <person name="Albertini E."/>
            <person name="Caccamo M."/>
            <person name="Echenique V."/>
        </authorList>
    </citation>
    <scope>NUCLEOTIDE SEQUENCE [LARGE SCALE GENOMIC DNA]</scope>
    <source>
        <strain evidence="2">cv. Victoria</strain>
        <tissue evidence="1">Leaf</tissue>
    </source>
</reference>
<proteinExistence type="predicted"/>
<sequence length="79" mass="8836">MAAEGSRPASTVRYEIPALNFHPGLGLQDEILKRFALPVVFLPYCGLKEFFLVVSVGRCKFKLDELLVAYTALKFTNSQ</sequence>
<dbReference type="Proteomes" id="UP000324897">
    <property type="component" value="Unassembled WGS sequence"/>
</dbReference>
<accession>A0A5J9SSF1</accession>
<dbReference type="EMBL" id="RWGY01000371">
    <property type="protein sequence ID" value="TVU01895.1"/>
    <property type="molecule type" value="Genomic_DNA"/>
</dbReference>
<organism evidence="1 2">
    <name type="scientific">Eragrostis curvula</name>
    <name type="common">weeping love grass</name>
    <dbReference type="NCBI Taxonomy" id="38414"/>
    <lineage>
        <taxon>Eukaryota</taxon>
        <taxon>Viridiplantae</taxon>
        <taxon>Streptophyta</taxon>
        <taxon>Embryophyta</taxon>
        <taxon>Tracheophyta</taxon>
        <taxon>Spermatophyta</taxon>
        <taxon>Magnoliopsida</taxon>
        <taxon>Liliopsida</taxon>
        <taxon>Poales</taxon>
        <taxon>Poaceae</taxon>
        <taxon>PACMAD clade</taxon>
        <taxon>Chloridoideae</taxon>
        <taxon>Eragrostideae</taxon>
        <taxon>Eragrostidinae</taxon>
        <taxon>Eragrostis</taxon>
    </lineage>
</organism>
<dbReference type="OrthoDB" id="712243at2759"/>
<keyword evidence="2" id="KW-1185">Reference proteome</keyword>
<evidence type="ECO:0000313" key="2">
    <source>
        <dbReference type="Proteomes" id="UP000324897"/>
    </source>
</evidence>
<evidence type="ECO:0000313" key="1">
    <source>
        <dbReference type="EMBL" id="TVU01895.1"/>
    </source>
</evidence>
<gene>
    <name evidence="1" type="ORF">EJB05_52636</name>
</gene>
<name>A0A5J9SSF1_9POAL</name>
<feature type="non-terminal residue" evidence="1">
    <location>
        <position position="1"/>
    </location>
</feature>
<dbReference type="AlphaFoldDB" id="A0A5J9SSF1"/>
<protein>
    <submittedName>
        <fullName evidence="1">Uncharacterized protein</fullName>
    </submittedName>
</protein>